<keyword evidence="9" id="KW-0539">Nucleus</keyword>
<evidence type="ECO:0000256" key="4">
    <source>
        <dbReference type="ARBA" id="ARBA00022491"/>
    </source>
</evidence>
<dbReference type="SUPFAM" id="SSF52768">
    <property type="entry name" value="Arginase/deacetylase"/>
    <property type="match status" value="1"/>
</dbReference>
<dbReference type="GO" id="GO:0040029">
    <property type="term" value="P:epigenetic regulation of gene expression"/>
    <property type="evidence" value="ECO:0007669"/>
    <property type="project" value="TreeGrafter"/>
</dbReference>
<dbReference type="InterPro" id="IPR000286">
    <property type="entry name" value="HDACs"/>
</dbReference>
<dbReference type="PRINTS" id="PR01270">
    <property type="entry name" value="HDASUPER"/>
</dbReference>
<evidence type="ECO:0000256" key="5">
    <source>
        <dbReference type="ARBA" id="ARBA00022801"/>
    </source>
</evidence>
<evidence type="ECO:0000313" key="13">
    <source>
        <dbReference type="Proteomes" id="UP000298663"/>
    </source>
</evidence>
<dbReference type="Pfam" id="PF00850">
    <property type="entry name" value="Hist_deacetyl"/>
    <property type="match status" value="1"/>
</dbReference>
<comment type="catalytic activity">
    <reaction evidence="10">
        <text>N(6)-acetyl-L-lysyl-[histone] + H2O = L-lysyl-[histone] + acetate</text>
        <dbReference type="Rhea" id="RHEA:58196"/>
        <dbReference type="Rhea" id="RHEA-COMP:9845"/>
        <dbReference type="Rhea" id="RHEA-COMP:11338"/>
        <dbReference type="ChEBI" id="CHEBI:15377"/>
        <dbReference type="ChEBI" id="CHEBI:29969"/>
        <dbReference type="ChEBI" id="CHEBI:30089"/>
        <dbReference type="ChEBI" id="CHEBI:61930"/>
        <dbReference type="EC" id="3.5.1.98"/>
    </reaction>
</comment>
<keyword evidence="6" id="KW-0156">Chromatin regulator</keyword>
<keyword evidence="4" id="KW-0678">Repressor</keyword>
<dbReference type="PANTHER" id="PTHR10625">
    <property type="entry name" value="HISTONE DEACETYLASE HDAC1-RELATED"/>
    <property type="match status" value="1"/>
</dbReference>
<dbReference type="GO" id="GO:0000118">
    <property type="term" value="C:histone deacetylase complex"/>
    <property type="evidence" value="ECO:0007669"/>
    <property type="project" value="TreeGrafter"/>
</dbReference>
<dbReference type="Proteomes" id="UP000298663">
    <property type="component" value="Unassembled WGS sequence"/>
</dbReference>
<protein>
    <recommendedName>
        <fullName evidence="3">histone deacetylase</fullName>
        <ecNumber evidence="3">3.5.1.98</ecNumber>
    </recommendedName>
</protein>
<accession>A0A4U8UWB6</accession>
<comment type="caution">
    <text evidence="12">The sequence shown here is derived from an EMBL/GenBank/DDBJ whole genome shotgun (WGS) entry which is preliminary data.</text>
</comment>
<reference evidence="12 13" key="2">
    <citation type="journal article" date="2019" name="G3 (Bethesda)">
        <title>Hybrid Assembly of the Genome of the Entomopathogenic Nematode Steinernema carpocapsae Identifies the X-Chromosome.</title>
        <authorList>
            <person name="Serra L."/>
            <person name="Macchietto M."/>
            <person name="Macias-Munoz A."/>
            <person name="McGill C.J."/>
            <person name="Rodriguez I.M."/>
            <person name="Rodriguez B."/>
            <person name="Murad R."/>
            <person name="Mortazavi A."/>
        </authorList>
    </citation>
    <scope>NUCLEOTIDE SEQUENCE [LARGE SCALE GENOMIC DNA]</scope>
    <source>
        <strain evidence="12 13">ALL</strain>
    </source>
</reference>
<dbReference type="STRING" id="34508.A0A4U8UWB6"/>
<evidence type="ECO:0000256" key="2">
    <source>
        <dbReference type="ARBA" id="ARBA00007738"/>
    </source>
</evidence>
<evidence type="ECO:0000256" key="10">
    <source>
        <dbReference type="ARBA" id="ARBA00048287"/>
    </source>
</evidence>
<evidence type="ECO:0000256" key="7">
    <source>
        <dbReference type="ARBA" id="ARBA00023015"/>
    </source>
</evidence>
<keyword evidence="13" id="KW-1185">Reference proteome</keyword>
<sequence length="311" mass="34775">MAYQELHVQINPGRKGCNEYFEARNDALADETNSERPGDSKVWKADTKHKLMCVEEVLSGNLASAFALTRPPGHHAETNKAQGFCFFNNVAVAAKYAQKNFDMKRVLILDWDIHFGNGTAEIFAKDDSVLYVSLHRFAESFYPHTQKGSQDYVGDGEGAGYTVNVPWLSEGRNDNDYLLAFSKVVMPIAYEFDPELVLVSCGFDACQGENVHLGDCYLTPLGYSRMIHLLGSLANGRVIAVLEGGYNIDNIRFCTEAVLSTMVANQAVEEEPVIPYRKKTFTEETLRTIQSVIDVHGAHWKFLRPFMASPE</sequence>
<dbReference type="EMBL" id="AZBU02000001">
    <property type="protein sequence ID" value="TMS37732.1"/>
    <property type="molecule type" value="Genomic_DNA"/>
</dbReference>
<evidence type="ECO:0000256" key="8">
    <source>
        <dbReference type="ARBA" id="ARBA00023163"/>
    </source>
</evidence>
<evidence type="ECO:0000256" key="6">
    <source>
        <dbReference type="ARBA" id="ARBA00022853"/>
    </source>
</evidence>
<dbReference type="AlphaFoldDB" id="A0A4U8UWB6"/>
<dbReference type="InterPro" id="IPR023696">
    <property type="entry name" value="Ureohydrolase_dom_sf"/>
</dbReference>
<dbReference type="GO" id="GO:0141221">
    <property type="term" value="F:histone deacetylase activity, hydrolytic mechanism"/>
    <property type="evidence" value="ECO:0007669"/>
    <property type="project" value="UniProtKB-EC"/>
</dbReference>
<dbReference type="OrthoDB" id="424012at2759"/>
<dbReference type="EC" id="3.5.1.98" evidence="3"/>
<comment type="subcellular location">
    <subcellularLocation>
        <location evidence="1">Nucleus</location>
    </subcellularLocation>
</comment>
<keyword evidence="5" id="KW-0378">Hydrolase</keyword>
<evidence type="ECO:0000313" key="12">
    <source>
        <dbReference type="EMBL" id="TMS37732.1"/>
    </source>
</evidence>
<evidence type="ECO:0000256" key="3">
    <source>
        <dbReference type="ARBA" id="ARBA00012111"/>
    </source>
</evidence>
<reference evidence="12 13" key="1">
    <citation type="journal article" date="2015" name="Genome Biol.">
        <title>Comparative genomics of Steinernema reveals deeply conserved gene regulatory networks.</title>
        <authorList>
            <person name="Dillman A.R."/>
            <person name="Macchietto M."/>
            <person name="Porter C.F."/>
            <person name="Rogers A."/>
            <person name="Williams B."/>
            <person name="Antoshechkin I."/>
            <person name="Lee M.M."/>
            <person name="Goodwin Z."/>
            <person name="Lu X."/>
            <person name="Lewis E.E."/>
            <person name="Goodrich-Blair H."/>
            <person name="Stock S.P."/>
            <person name="Adams B.J."/>
            <person name="Sternberg P.W."/>
            <person name="Mortazavi A."/>
        </authorList>
    </citation>
    <scope>NUCLEOTIDE SEQUENCE [LARGE SCALE GENOMIC DNA]</scope>
    <source>
        <strain evidence="12 13">ALL</strain>
    </source>
</reference>
<evidence type="ECO:0000256" key="9">
    <source>
        <dbReference type="ARBA" id="ARBA00023242"/>
    </source>
</evidence>
<keyword evidence="8" id="KW-0804">Transcription</keyword>
<dbReference type="InterPro" id="IPR037138">
    <property type="entry name" value="His_deacetylse_dom_sf"/>
</dbReference>
<proteinExistence type="inferred from homology"/>
<keyword evidence="7" id="KW-0805">Transcription regulation</keyword>
<comment type="similarity">
    <text evidence="2">Belongs to the histone deacetylase family. HD type 2 subfamily.</text>
</comment>
<gene>
    <name evidence="12" type="ORF">L596_004607</name>
</gene>
<dbReference type="Gene3D" id="3.40.800.20">
    <property type="entry name" value="Histone deacetylase domain"/>
    <property type="match status" value="1"/>
</dbReference>
<feature type="domain" description="Histone deacetylase" evidence="11">
    <location>
        <begin position="48"/>
        <end position="261"/>
    </location>
</feature>
<name>A0A4U8UWB6_STECR</name>
<dbReference type="InterPro" id="IPR023801">
    <property type="entry name" value="His_deacetylse_dom"/>
</dbReference>
<evidence type="ECO:0000256" key="1">
    <source>
        <dbReference type="ARBA" id="ARBA00004123"/>
    </source>
</evidence>
<evidence type="ECO:0000259" key="11">
    <source>
        <dbReference type="Pfam" id="PF00850"/>
    </source>
</evidence>
<dbReference type="PANTHER" id="PTHR10625:SF5">
    <property type="entry name" value="HISTONE DEACETYLASE"/>
    <property type="match status" value="1"/>
</dbReference>
<organism evidence="12 13">
    <name type="scientific">Steinernema carpocapsae</name>
    <name type="common">Entomopathogenic nematode</name>
    <dbReference type="NCBI Taxonomy" id="34508"/>
    <lineage>
        <taxon>Eukaryota</taxon>
        <taxon>Metazoa</taxon>
        <taxon>Ecdysozoa</taxon>
        <taxon>Nematoda</taxon>
        <taxon>Chromadorea</taxon>
        <taxon>Rhabditida</taxon>
        <taxon>Tylenchina</taxon>
        <taxon>Panagrolaimomorpha</taxon>
        <taxon>Strongyloidoidea</taxon>
        <taxon>Steinernematidae</taxon>
        <taxon>Steinernema</taxon>
    </lineage>
</organism>